<evidence type="ECO:0000313" key="2">
    <source>
        <dbReference type="Proteomes" id="UP001153331"/>
    </source>
</evidence>
<organism evidence="1 2">
    <name type="scientific">Boeremia exigua</name>
    <dbReference type="NCBI Taxonomy" id="749465"/>
    <lineage>
        <taxon>Eukaryota</taxon>
        <taxon>Fungi</taxon>
        <taxon>Dikarya</taxon>
        <taxon>Ascomycota</taxon>
        <taxon>Pezizomycotina</taxon>
        <taxon>Dothideomycetes</taxon>
        <taxon>Pleosporomycetidae</taxon>
        <taxon>Pleosporales</taxon>
        <taxon>Pleosporineae</taxon>
        <taxon>Didymellaceae</taxon>
        <taxon>Boeremia</taxon>
    </lineage>
</organism>
<reference evidence="1" key="1">
    <citation type="submission" date="2022-11" db="EMBL/GenBank/DDBJ databases">
        <title>Genome Sequence of Boeremia exigua.</title>
        <authorList>
            <person name="Buettner E."/>
        </authorList>
    </citation>
    <scope>NUCLEOTIDE SEQUENCE</scope>
    <source>
        <strain evidence="1">CU02</strain>
    </source>
</reference>
<protein>
    <submittedName>
        <fullName evidence="1">Uncharacterized protein</fullName>
    </submittedName>
</protein>
<proteinExistence type="predicted"/>
<dbReference type="EMBL" id="JAPHNI010001171">
    <property type="protein sequence ID" value="KAJ8106433.1"/>
    <property type="molecule type" value="Genomic_DNA"/>
</dbReference>
<sequence>MRVFSVLAAALLASVVEASSLKPPILPLIVRNPYLSTWLQNAREEPWSKWPMFWTGDELGFGVLASVPDTNNVYPLLGRPHDSLEQSSEHYTIAYPRYEGAKYDASTTNLTYSIPAPPKLASAGRLEITLSFLSPITPTSTLRQSIPAAYLSVHVQGDFDVSIYVDVNGQWVSGKRDSLIEWGLSEQEVVGSTKALKTWSVKRQVEQIFTEEHDQAEWGQLHFTGPSDVRHESGTSALLRQRFAKTGTLQDQVDDRFRSIMDEEPVFAFSKTFKLKNASQASSKAAVESVLFTITHVQDPVTQYASARGLTFMKPLWSSWFHDDNKLIEFHYGDFANANSLAGNYSEQLRIDAYQSGSTNYVDIVALSARQAMGATSFSGTPESPLLFLKEISSNGNSQTVDVIFPAFPFFLYTNPRWLAYLLEPLLEHQLSGQYPNKYSMHDLGAHFPNLTGHADGRDEYMPVEECGDMLIMGLALVNSMSYGSDADAQSIWSTVGDDTDAVDSNEKPFALTNIGEHAGMSYIDDTWGGHTKGVKQAKKWLEESYDLWKQWTGYLVEDALEPHNQLCTDDFAGWLPLQTNLALKGIIGIKAFSELADLMDRTGDAKHYRNISETYIEKWQEYGISRDGGHAKLAYDWYGSWTTLYSLYADAVLCFHPSITNATSEEETLAAEYAAGDAHAQEPLSPSKDSGRQPITKNFIPSSVYKGQSKWYADVMQKYGLPLDSRHLYTKSDWEFEAAAVASKKVRSEILDRVALWLNETVTDRPFTDLYNTEGGGGFPGPWFFARPVVGGHFAFLTLERACGGTAAKAFDYEVTSTDSPAHAMPKHRVIYWFRTDLRLHDSPALKAALDLKPECLYPIWTWDPHYVYRARVGPNRWQYLLDCQSDLSASITKLNPKSKLLLIREAPQTLFPKLFKQWNITHLVFEKDTDAYGRERDQKVMALAKEAGVEVVVKYGRTLYDPDELVEQNNGKPTMTINQVQAAGKKIGQIPRPIAAPKSLPDPGDTSLDFDQEVPDSKPDVNAKQRNGDEESYTKLAGPNGDFAVPIMEELGLKPATTQHRGGETIALKMLDEIIANEDYTATFEKPKTAPTAFEPQATTLLSPHLHFGSLSCREFYWRCQDVVDNYKGTASQPPTSLTGQLLFRDIPTETHTAASSRGTCHPKSTLPPV</sequence>
<name>A0ACC2HUF4_9PLEO</name>
<accession>A0ACC2HUF4</accession>
<gene>
    <name evidence="1" type="ORF">OPT61_g9540</name>
</gene>
<comment type="caution">
    <text evidence="1">The sequence shown here is derived from an EMBL/GenBank/DDBJ whole genome shotgun (WGS) entry which is preliminary data.</text>
</comment>
<keyword evidence="2" id="KW-1185">Reference proteome</keyword>
<dbReference type="Proteomes" id="UP001153331">
    <property type="component" value="Unassembled WGS sequence"/>
</dbReference>
<evidence type="ECO:0000313" key="1">
    <source>
        <dbReference type="EMBL" id="KAJ8106433.1"/>
    </source>
</evidence>